<keyword evidence="3" id="KW-1185">Reference proteome</keyword>
<proteinExistence type="predicted"/>
<protein>
    <submittedName>
        <fullName evidence="2">Uncharacterized protein</fullName>
    </submittedName>
</protein>
<dbReference type="Proteomes" id="UP001589896">
    <property type="component" value="Unassembled WGS sequence"/>
</dbReference>
<evidence type="ECO:0000256" key="1">
    <source>
        <dbReference type="SAM" id="Phobius"/>
    </source>
</evidence>
<accession>A0ABV6S012</accession>
<feature type="transmembrane region" description="Helical" evidence="1">
    <location>
        <begin position="58"/>
        <end position="78"/>
    </location>
</feature>
<comment type="caution">
    <text evidence="2">The sequence shown here is derived from an EMBL/GenBank/DDBJ whole genome shotgun (WGS) entry which is preliminary data.</text>
</comment>
<keyword evidence="1" id="KW-1133">Transmembrane helix</keyword>
<dbReference type="RefSeq" id="WP_386676714.1">
    <property type="nucleotide sequence ID" value="NZ_JBHLTG010000015.1"/>
</dbReference>
<keyword evidence="1" id="KW-0472">Membrane</keyword>
<feature type="transmembrane region" description="Helical" evidence="1">
    <location>
        <begin position="90"/>
        <end position="110"/>
    </location>
</feature>
<dbReference type="EMBL" id="JBHLTG010000015">
    <property type="protein sequence ID" value="MFC0682574.1"/>
    <property type="molecule type" value="Genomic_DNA"/>
</dbReference>
<dbReference type="InterPro" id="IPR029045">
    <property type="entry name" value="ClpP/crotonase-like_dom_sf"/>
</dbReference>
<evidence type="ECO:0000313" key="2">
    <source>
        <dbReference type="EMBL" id="MFC0682574.1"/>
    </source>
</evidence>
<keyword evidence="1" id="KW-0812">Transmembrane</keyword>
<feature type="transmembrane region" description="Helical" evidence="1">
    <location>
        <begin position="21"/>
        <end position="46"/>
    </location>
</feature>
<dbReference type="Gene3D" id="3.90.226.10">
    <property type="entry name" value="2-enoyl-CoA Hydratase, Chain A, domain 1"/>
    <property type="match status" value="1"/>
</dbReference>
<name>A0ABV6S012_9GAMM</name>
<organism evidence="2 3">
    <name type="scientific">Lysobacter korlensis</name>
    <dbReference type="NCBI Taxonomy" id="553636"/>
    <lineage>
        <taxon>Bacteria</taxon>
        <taxon>Pseudomonadati</taxon>
        <taxon>Pseudomonadota</taxon>
        <taxon>Gammaproteobacteria</taxon>
        <taxon>Lysobacterales</taxon>
        <taxon>Lysobacteraceae</taxon>
        <taxon>Lysobacter</taxon>
    </lineage>
</organism>
<evidence type="ECO:0000313" key="3">
    <source>
        <dbReference type="Proteomes" id="UP001589896"/>
    </source>
</evidence>
<sequence length="495" mass="53413">MEGEPRWQSLERRFVPVRRGSARGVVLSLALALFATAGLLVPSHLGDQLPFEMQGFDAWAATAAVTGAIAMVALLAYMRKPDAQTRPRTAAAGGLLALLIAVDAILLLSAHELQSAREAMPDAEMSVQDGIVTIRGEIGPNFARDLHRLRKGAGPIERIDIDSHGGLVDQALLVADQLKAWLIPVRVTGTCASACAIVWSGARQREMVADAVVGLHLGSLIDGVSTEFQSMSLRTTEPMTQAALKEAGFSARLLKARSDTPADGMHWVSAYELMQEGVRFRPVDARGLDASHEAVLLMGDALRRDESMPAVRRLLMAYAQARPEDVIDTVKRLRAAQLEGDAAAVAREGAELVVGARLHAFAHAPGDDVVQWGREIIGQLGKVLDERDENACSTYLAVSEEPDPEANARRFAAIARLMESAVDGIADAPSAWDRSSTQAVVTPHYARQALTARTDDIEAWPPLSRCRMLHDVYVELVQLPTDRAAAGIRLMEGVQ</sequence>
<reference evidence="2 3" key="1">
    <citation type="submission" date="2024-09" db="EMBL/GenBank/DDBJ databases">
        <authorList>
            <person name="Sun Q."/>
            <person name="Mori K."/>
        </authorList>
    </citation>
    <scope>NUCLEOTIDE SEQUENCE [LARGE SCALE GENOMIC DNA]</scope>
    <source>
        <strain evidence="2 3">KCTC 23076</strain>
    </source>
</reference>
<dbReference type="SUPFAM" id="SSF52096">
    <property type="entry name" value="ClpP/crotonase"/>
    <property type="match status" value="1"/>
</dbReference>
<gene>
    <name evidence="2" type="ORF">ACFFGH_32495</name>
</gene>